<dbReference type="InterPro" id="IPR036561">
    <property type="entry name" value="MAM33_sf"/>
</dbReference>
<keyword evidence="3" id="KW-1185">Reference proteome</keyword>
<evidence type="ECO:0000313" key="3">
    <source>
        <dbReference type="Proteomes" id="UP000193467"/>
    </source>
</evidence>
<sequence>MSRSLCRLARTVARSAVIRPTVASAARSAALPASFRSISTTLPRFESTPLSAKLQEELKFEEENEDQGGEPQFLTDFKSDGVWTVVNEPGADEVILTRSYGNESIRLIFSISDLDAVPEADEYDPEAAPTAVEEDGEHGPTEESFPVETAITITKPGVDGALTIDAVAQDGLFTIQNISFYQDAGLALGQSGEDDWKRQGLYMGPAFDNLDEGVQAEFEAFLDERGINSSLALFIPDLAEYKEQKEYVSWLKSVNGFIEA</sequence>
<dbReference type="Proteomes" id="UP000193467">
    <property type="component" value="Unassembled WGS sequence"/>
</dbReference>
<dbReference type="PANTHER" id="PTHR10826:SF1">
    <property type="entry name" value="COMPLEMENT COMPONENT 1 Q SUBCOMPONENT-BINDING PROTEIN, MITOCHONDRIAL"/>
    <property type="match status" value="1"/>
</dbReference>
<dbReference type="Pfam" id="PF02330">
    <property type="entry name" value="MAM33"/>
    <property type="match status" value="1"/>
</dbReference>
<dbReference type="OrthoDB" id="278212at2759"/>
<proteinExistence type="predicted"/>
<comment type="caution">
    <text evidence="2">The sequence shown here is derived from an EMBL/GenBank/DDBJ whole genome shotgun (WGS) entry which is preliminary data.</text>
</comment>
<accession>A0A1Y2G3J8</accession>
<dbReference type="InParanoid" id="A0A1Y2G3J8"/>
<reference evidence="2 3" key="1">
    <citation type="submission" date="2016-07" db="EMBL/GenBank/DDBJ databases">
        <title>Pervasive Adenine N6-methylation of Active Genes in Fungi.</title>
        <authorList>
            <consortium name="DOE Joint Genome Institute"/>
            <person name="Mondo S.J."/>
            <person name="Dannebaum R.O."/>
            <person name="Kuo R.C."/>
            <person name="Labutti K."/>
            <person name="Haridas S."/>
            <person name="Kuo A."/>
            <person name="Salamov A."/>
            <person name="Ahrendt S.R."/>
            <person name="Lipzen A."/>
            <person name="Sullivan W."/>
            <person name="Andreopoulos W.B."/>
            <person name="Clum A."/>
            <person name="Lindquist E."/>
            <person name="Daum C."/>
            <person name="Ramamoorthy G.K."/>
            <person name="Gryganskyi A."/>
            <person name="Culley D."/>
            <person name="Magnuson J.K."/>
            <person name="James T.Y."/>
            <person name="O'Malley M.A."/>
            <person name="Stajich J.E."/>
            <person name="Spatafora J.W."/>
            <person name="Visel A."/>
            <person name="Grigoriev I.V."/>
        </authorList>
    </citation>
    <scope>NUCLEOTIDE SEQUENCE [LARGE SCALE GENOMIC DNA]</scope>
    <source>
        <strain evidence="2 3">62-1032</strain>
    </source>
</reference>
<dbReference type="SUPFAM" id="SSF54529">
    <property type="entry name" value="Mitochondrial glycoprotein MAM33-like"/>
    <property type="match status" value="1"/>
</dbReference>
<dbReference type="STRING" id="106004.A0A1Y2G3J8"/>
<gene>
    <name evidence="2" type="ORF">BCR35DRAFT_323070</name>
</gene>
<dbReference type="PANTHER" id="PTHR10826">
    <property type="entry name" value="COMPLEMENT COMPONENT 1"/>
    <property type="match status" value="1"/>
</dbReference>
<dbReference type="EMBL" id="MCGR01000001">
    <property type="protein sequence ID" value="ORY92505.1"/>
    <property type="molecule type" value="Genomic_DNA"/>
</dbReference>
<feature type="region of interest" description="Disordered" evidence="1">
    <location>
        <begin position="121"/>
        <end position="143"/>
    </location>
</feature>
<dbReference type="InterPro" id="IPR003428">
    <property type="entry name" value="MAM33"/>
</dbReference>
<dbReference type="FunCoup" id="A0A1Y2G3J8">
    <property type="interactions" value="113"/>
</dbReference>
<evidence type="ECO:0000256" key="1">
    <source>
        <dbReference type="SAM" id="MobiDB-lite"/>
    </source>
</evidence>
<name>A0A1Y2G3J8_9BASI</name>
<dbReference type="GO" id="GO:0042256">
    <property type="term" value="P:cytosolic ribosome assembly"/>
    <property type="evidence" value="ECO:0007669"/>
    <property type="project" value="TreeGrafter"/>
</dbReference>
<dbReference type="AlphaFoldDB" id="A0A1Y2G3J8"/>
<dbReference type="Gene3D" id="3.10.280.10">
    <property type="entry name" value="Mitochondrial glycoprotein"/>
    <property type="match status" value="1"/>
</dbReference>
<dbReference type="GO" id="GO:0005759">
    <property type="term" value="C:mitochondrial matrix"/>
    <property type="evidence" value="ECO:0007669"/>
    <property type="project" value="InterPro"/>
</dbReference>
<protein>
    <submittedName>
        <fullName evidence="2">Mitochondrial glyco protein</fullName>
    </submittedName>
</protein>
<organism evidence="2 3">
    <name type="scientific">Leucosporidium creatinivorum</name>
    <dbReference type="NCBI Taxonomy" id="106004"/>
    <lineage>
        <taxon>Eukaryota</taxon>
        <taxon>Fungi</taxon>
        <taxon>Dikarya</taxon>
        <taxon>Basidiomycota</taxon>
        <taxon>Pucciniomycotina</taxon>
        <taxon>Microbotryomycetes</taxon>
        <taxon>Leucosporidiales</taxon>
        <taxon>Leucosporidium</taxon>
    </lineage>
</organism>
<evidence type="ECO:0000313" key="2">
    <source>
        <dbReference type="EMBL" id="ORY92505.1"/>
    </source>
</evidence>